<dbReference type="PROSITE" id="PS51257">
    <property type="entry name" value="PROKAR_LIPOPROTEIN"/>
    <property type="match status" value="1"/>
</dbReference>
<evidence type="ECO:0008006" key="4">
    <source>
        <dbReference type="Google" id="ProtNLM"/>
    </source>
</evidence>
<keyword evidence="1" id="KW-0732">Signal</keyword>
<evidence type="ECO:0000313" key="3">
    <source>
        <dbReference type="Proteomes" id="UP000010798"/>
    </source>
</evidence>
<evidence type="ECO:0000313" key="2">
    <source>
        <dbReference type="EMBL" id="AGA29002.1"/>
    </source>
</evidence>
<dbReference type="EMBL" id="CP003364">
    <property type="protein sequence ID" value="AGA29002.1"/>
    <property type="molecule type" value="Genomic_DNA"/>
</dbReference>
<dbReference type="STRING" id="886293.Sinac_4843"/>
<gene>
    <name evidence="2" type="ordered locus">Sinac_4843</name>
</gene>
<dbReference type="OrthoDB" id="286727at2"/>
<evidence type="ECO:0000256" key="1">
    <source>
        <dbReference type="SAM" id="SignalP"/>
    </source>
</evidence>
<feature type="chain" id="PRO_5003940176" description="Carboxypeptidase regulatory-like domain-containing protein" evidence="1">
    <location>
        <begin position="24"/>
        <end position="153"/>
    </location>
</feature>
<reference evidence="2 3" key="1">
    <citation type="submission" date="2012-02" db="EMBL/GenBank/DDBJ databases">
        <title>Complete sequence of chromosome of Singulisphaera acidiphila DSM 18658.</title>
        <authorList>
            <consortium name="US DOE Joint Genome Institute (JGI-PGF)"/>
            <person name="Lucas S."/>
            <person name="Copeland A."/>
            <person name="Lapidus A."/>
            <person name="Glavina del Rio T."/>
            <person name="Dalin E."/>
            <person name="Tice H."/>
            <person name="Bruce D."/>
            <person name="Goodwin L."/>
            <person name="Pitluck S."/>
            <person name="Peters L."/>
            <person name="Ovchinnikova G."/>
            <person name="Chertkov O."/>
            <person name="Kyrpides N."/>
            <person name="Mavromatis K."/>
            <person name="Ivanova N."/>
            <person name="Brettin T."/>
            <person name="Detter J.C."/>
            <person name="Han C."/>
            <person name="Larimer F."/>
            <person name="Land M."/>
            <person name="Hauser L."/>
            <person name="Markowitz V."/>
            <person name="Cheng J.-F."/>
            <person name="Hugenholtz P."/>
            <person name="Woyke T."/>
            <person name="Wu D."/>
            <person name="Tindall B."/>
            <person name="Pomrenke H."/>
            <person name="Brambilla E."/>
            <person name="Klenk H.-P."/>
            <person name="Eisen J.A."/>
        </authorList>
    </citation>
    <scope>NUCLEOTIDE SEQUENCE [LARGE SCALE GENOMIC DNA]</scope>
    <source>
        <strain evidence="3">ATCC BAA-1392 / DSM 18658 / VKM B-2454 / MOB10</strain>
    </source>
</reference>
<dbReference type="KEGG" id="saci:Sinac_4843"/>
<dbReference type="AlphaFoldDB" id="L0DIB7"/>
<sequence>MRYVSRAVRVAAFVTLAVMFAFAGCSKGDYPEMARVTGTVAYKGKPVPNIMVNFMPTEGRPSWGKTDDAGKFEMIYDEDYKGVKMGRHKVYFTPAVFTIDGGASKASRKAIAAAAGLTPAELLDLRSKYGSESETKLVVEIKKDPEVLKLDLD</sequence>
<protein>
    <recommendedName>
        <fullName evidence="4">Carboxypeptidase regulatory-like domain-containing protein</fullName>
    </recommendedName>
</protein>
<dbReference type="HOGENOM" id="CLU_113730_5_2_0"/>
<proteinExistence type="predicted"/>
<dbReference type="eggNOG" id="ENOG5033DY7">
    <property type="taxonomic scope" value="Bacteria"/>
</dbReference>
<name>L0DIB7_SINAD</name>
<dbReference type="Proteomes" id="UP000010798">
    <property type="component" value="Chromosome"/>
</dbReference>
<dbReference type="RefSeq" id="WP_015248111.1">
    <property type="nucleotide sequence ID" value="NZ_JH621480.1"/>
</dbReference>
<keyword evidence="3" id="KW-1185">Reference proteome</keyword>
<feature type="signal peptide" evidence="1">
    <location>
        <begin position="1"/>
        <end position="23"/>
    </location>
</feature>
<accession>L0DIB7</accession>
<organism evidence="2 3">
    <name type="scientific">Singulisphaera acidiphila (strain ATCC BAA-1392 / DSM 18658 / VKM B-2454 / MOB10)</name>
    <dbReference type="NCBI Taxonomy" id="886293"/>
    <lineage>
        <taxon>Bacteria</taxon>
        <taxon>Pseudomonadati</taxon>
        <taxon>Planctomycetota</taxon>
        <taxon>Planctomycetia</taxon>
        <taxon>Isosphaerales</taxon>
        <taxon>Isosphaeraceae</taxon>
        <taxon>Singulisphaera</taxon>
    </lineage>
</organism>